<feature type="transmembrane region" description="Helical" evidence="1">
    <location>
        <begin position="113"/>
        <end position="131"/>
    </location>
</feature>
<evidence type="ECO:0000313" key="3">
    <source>
        <dbReference type="Proteomes" id="UP000471501"/>
    </source>
</evidence>
<evidence type="ECO:0000256" key="1">
    <source>
        <dbReference type="SAM" id="Phobius"/>
    </source>
</evidence>
<reference evidence="2 3" key="1">
    <citation type="submission" date="2019-12" db="EMBL/GenBank/DDBJ databases">
        <authorList>
            <person name="Kim Y.S."/>
        </authorList>
    </citation>
    <scope>NUCLEOTIDE SEQUENCE [LARGE SCALE GENOMIC DNA]</scope>
    <source>
        <strain evidence="2 3">GA093</strain>
    </source>
</reference>
<dbReference type="RefSeq" id="WP_160372852.1">
    <property type="nucleotide sequence ID" value="NZ_WSTB01000001.1"/>
</dbReference>
<organism evidence="2 3">
    <name type="scientific">Flavobacterium hydrocarbonoxydans</name>
    <dbReference type="NCBI Taxonomy" id="2683249"/>
    <lineage>
        <taxon>Bacteria</taxon>
        <taxon>Pseudomonadati</taxon>
        <taxon>Bacteroidota</taxon>
        <taxon>Flavobacteriia</taxon>
        <taxon>Flavobacteriales</taxon>
        <taxon>Flavobacteriaceae</taxon>
        <taxon>Flavobacterium</taxon>
    </lineage>
</organism>
<gene>
    <name evidence="2" type="ORF">GON26_00875</name>
</gene>
<sequence>MKISRILLENVLPNTLGAILFIGYFIFKDNLTTQTELEACERFELSNTVYLIFVLVIGMLSSLYQLIIGNWILRRNKNSFTLNTVNSVVFATFFTLVLITMEFANRNEIEMKFYGQIIIAMLFLALLNLVLPKLCGKLFGNKFAF</sequence>
<keyword evidence="3" id="KW-1185">Reference proteome</keyword>
<keyword evidence="1" id="KW-1133">Transmembrane helix</keyword>
<comment type="caution">
    <text evidence="2">The sequence shown here is derived from an EMBL/GenBank/DDBJ whole genome shotgun (WGS) entry which is preliminary data.</text>
</comment>
<keyword evidence="1" id="KW-0812">Transmembrane</keyword>
<dbReference type="EMBL" id="WSTB01000001">
    <property type="protein sequence ID" value="MWB92908.1"/>
    <property type="molecule type" value="Genomic_DNA"/>
</dbReference>
<dbReference type="AlphaFoldDB" id="A0A6I4NFB9"/>
<feature type="transmembrane region" description="Helical" evidence="1">
    <location>
        <begin position="47"/>
        <end position="68"/>
    </location>
</feature>
<accession>A0A6I4NFB9</accession>
<keyword evidence="1" id="KW-0472">Membrane</keyword>
<feature type="transmembrane region" description="Helical" evidence="1">
    <location>
        <begin position="7"/>
        <end position="27"/>
    </location>
</feature>
<feature type="transmembrane region" description="Helical" evidence="1">
    <location>
        <begin position="80"/>
        <end position="101"/>
    </location>
</feature>
<proteinExistence type="predicted"/>
<name>A0A6I4NFB9_9FLAO</name>
<evidence type="ECO:0000313" key="2">
    <source>
        <dbReference type="EMBL" id="MWB92908.1"/>
    </source>
</evidence>
<dbReference type="Proteomes" id="UP000471501">
    <property type="component" value="Unassembled WGS sequence"/>
</dbReference>
<protein>
    <submittedName>
        <fullName evidence="2">Uncharacterized protein</fullName>
    </submittedName>
</protein>